<dbReference type="InterPro" id="IPR036249">
    <property type="entry name" value="Thioredoxin-like_sf"/>
</dbReference>
<dbReference type="InterPro" id="IPR004046">
    <property type="entry name" value="GST_C"/>
</dbReference>
<dbReference type="SUPFAM" id="SSF47616">
    <property type="entry name" value="GST C-terminal domain-like"/>
    <property type="match status" value="1"/>
</dbReference>
<dbReference type="Gene3D" id="1.20.1050.10">
    <property type="match status" value="1"/>
</dbReference>
<dbReference type="InterPro" id="IPR036282">
    <property type="entry name" value="Glutathione-S-Trfase_C_sf"/>
</dbReference>
<reference evidence="5" key="1">
    <citation type="submission" date="2020-12" db="EMBL/GenBank/DDBJ databases">
        <authorList>
            <person name="Iha C."/>
        </authorList>
    </citation>
    <scope>NUCLEOTIDE SEQUENCE</scope>
</reference>
<dbReference type="Pfam" id="PF00043">
    <property type="entry name" value="GST_C"/>
    <property type="match status" value="1"/>
</dbReference>
<dbReference type="EMBL" id="CAJHUC010000931">
    <property type="protein sequence ID" value="CAD7698981.1"/>
    <property type="molecule type" value="Genomic_DNA"/>
</dbReference>
<gene>
    <name evidence="5" type="ORF">OSTQU699_LOCUS4340</name>
</gene>
<dbReference type="Proteomes" id="UP000708148">
    <property type="component" value="Unassembled WGS sequence"/>
</dbReference>
<dbReference type="SFLD" id="SFLDG01151">
    <property type="entry name" value="Main.2:_Nu-like"/>
    <property type="match status" value="1"/>
</dbReference>
<evidence type="ECO:0000313" key="5">
    <source>
        <dbReference type="EMBL" id="CAD7698981.1"/>
    </source>
</evidence>
<comment type="caution">
    <text evidence="5">The sequence shown here is derived from an EMBL/GenBank/DDBJ whole genome shotgun (WGS) entry which is preliminary data.</text>
</comment>
<protein>
    <recommendedName>
        <fullName evidence="7">Glutathione S-transferase</fullName>
    </recommendedName>
</protein>
<dbReference type="CDD" id="cd03048">
    <property type="entry name" value="GST_N_Ure2p_like"/>
    <property type="match status" value="1"/>
</dbReference>
<dbReference type="SFLD" id="SFLDG00358">
    <property type="entry name" value="Main_(cytGST)"/>
    <property type="match status" value="1"/>
</dbReference>
<proteinExistence type="inferred from homology"/>
<evidence type="ECO:0000256" key="1">
    <source>
        <dbReference type="ARBA" id="ARBA00007409"/>
    </source>
</evidence>
<accession>A0A8S1IVC1</accession>
<evidence type="ECO:0000313" key="6">
    <source>
        <dbReference type="Proteomes" id="UP000708148"/>
    </source>
</evidence>
<dbReference type="PANTHER" id="PTHR44051:SF8">
    <property type="entry name" value="GLUTATHIONE S-TRANSFERASE GSTA"/>
    <property type="match status" value="1"/>
</dbReference>
<keyword evidence="6" id="KW-1185">Reference proteome</keyword>
<dbReference type="Gene3D" id="3.40.30.10">
    <property type="entry name" value="Glutaredoxin"/>
    <property type="match status" value="1"/>
</dbReference>
<name>A0A8S1IVC1_9CHLO</name>
<dbReference type="Pfam" id="PF02798">
    <property type="entry name" value="GST_N"/>
    <property type="match status" value="1"/>
</dbReference>
<dbReference type="InterPro" id="IPR040079">
    <property type="entry name" value="Glutathione_S-Trfase"/>
</dbReference>
<dbReference type="SUPFAM" id="SSF52833">
    <property type="entry name" value="Thioredoxin-like"/>
    <property type="match status" value="1"/>
</dbReference>
<evidence type="ECO:0008006" key="7">
    <source>
        <dbReference type="Google" id="ProtNLM"/>
    </source>
</evidence>
<comment type="similarity">
    <text evidence="1 2">Belongs to the GST superfamily.</text>
</comment>
<dbReference type="SFLD" id="SFLDG01150">
    <property type="entry name" value="Main.1:_Beta-like"/>
    <property type="match status" value="1"/>
</dbReference>
<dbReference type="PROSITE" id="PS50404">
    <property type="entry name" value="GST_NTER"/>
    <property type="match status" value="1"/>
</dbReference>
<dbReference type="SFLD" id="SFLDS00019">
    <property type="entry name" value="Glutathione_Transferase_(cytos"/>
    <property type="match status" value="1"/>
</dbReference>
<feature type="domain" description="GST C-terminal" evidence="4">
    <location>
        <begin position="98"/>
        <end position="226"/>
    </location>
</feature>
<dbReference type="CDD" id="cd10291">
    <property type="entry name" value="GST_C_YfcG_like"/>
    <property type="match status" value="1"/>
</dbReference>
<evidence type="ECO:0000256" key="2">
    <source>
        <dbReference type="RuleBase" id="RU003494"/>
    </source>
</evidence>
<sequence length="247" mass="28250">MAGEEEEPRVTLYTAGTPNGWKAAVLLEELGLPYKVRPISISKGEQKEDWYLKINPNGRIPAIVDHGNGDYAVFESGALMMYLCDHYGDGSLFPKVEDDKARYEVIAWLMFQMSGLGPMQGQANHFVRYAPVQIEYGKERYVNETKRLYSVLDKQLEGKEWIAAGRYTIADIACFTWVFIHFWSDVDIEEFPNLKAWKERIEKRPAVLRGLDVPEPTKFKEAITDKAVREQMINEIRAIITPTSAPK</sequence>
<organism evidence="5 6">
    <name type="scientific">Ostreobium quekettii</name>
    <dbReference type="NCBI Taxonomy" id="121088"/>
    <lineage>
        <taxon>Eukaryota</taxon>
        <taxon>Viridiplantae</taxon>
        <taxon>Chlorophyta</taxon>
        <taxon>core chlorophytes</taxon>
        <taxon>Ulvophyceae</taxon>
        <taxon>TCBD clade</taxon>
        <taxon>Bryopsidales</taxon>
        <taxon>Ostreobineae</taxon>
        <taxon>Ostreobiaceae</taxon>
        <taxon>Ostreobium</taxon>
    </lineage>
</organism>
<feature type="domain" description="GST N-terminal" evidence="3">
    <location>
        <begin position="7"/>
        <end position="91"/>
    </location>
</feature>
<evidence type="ECO:0000259" key="4">
    <source>
        <dbReference type="PROSITE" id="PS50405"/>
    </source>
</evidence>
<dbReference type="InterPro" id="IPR010987">
    <property type="entry name" value="Glutathione-S-Trfase_C-like"/>
</dbReference>
<dbReference type="PROSITE" id="PS50405">
    <property type="entry name" value="GST_CTER"/>
    <property type="match status" value="1"/>
</dbReference>
<dbReference type="AlphaFoldDB" id="A0A8S1IVC1"/>
<dbReference type="OrthoDB" id="422574at2759"/>
<evidence type="ECO:0000259" key="3">
    <source>
        <dbReference type="PROSITE" id="PS50404"/>
    </source>
</evidence>
<dbReference type="PANTHER" id="PTHR44051">
    <property type="entry name" value="GLUTATHIONE S-TRANSFERASE-RELATED"/>
    <property type="match status" value="1"/>
</dbReference>
<dbReference type="InterPro" id="IPR004045">
    <property type="entry name" value="Glutathione_S-Trfase_N"/>
</dbReference>